<feature type="transmembrane region" description="Helical" evidence="1">
    <location>
        <begin position="12"/>
        <end position="30"/>
    </location>
</feature>
<name>A0A1G9AX38_9GAMM</name>
<keyword evidence="1" id="KW-0472">Membrane</keyword>
<keyword evidence="1" id="KW-0812">Transmembrane</keyword>
<dbReference type="AlphaFoldDB" id="A0A1G9AX38"/>
<accession>A0A1G9AX38</accession>
<evidence type="ECO:0000313" key="3">
    <source>
        <dbReference type="Proteomes" id="UP000198525"/>
    </source>
</evidence>
<dbReference type="EMBL" id="FNES01000014">
    <property type="protein sequence ID" value="SDK31793.1"/>
    <property type="molecule type" value="Genomic_DNA"/>
</dbReference>
<reference evidence="2 3" key="1">
    <citation type="submission" date="2016-10" db="EMBL/GenBank/DDBJ databases">
        <authorList>
            <person name="de Groot N.N."/>
        </authorList>
    </citation>
    <scope>NUCLEOTIDE SEQUENCE [LARGE SCALE GENOMIC DNA]</scope>
    <source>
        <strain evidence="2 3">CGMCC 1.6133</strain>
    </source>
</reference>
<sequence length="168" mass="19438">MNDGPRISSRKVATEIISVAVAVLAGWLLQPWYHRSEDATSVLVTVFSILAGFLAAVMAIVANDRVLRGRNWRQDTYYLGQIRRELLRHSMTFYIYLAVLVLAFLTSISSTWPLWAQRWTEHSLLFFATLGIFHSFQLPKILSRKHVMAMEKEIRRRRDRETGADTKK</sequence>
<evidence type="ECO:0000313" key="2">
    <source>
        <dbReference type="EMBL" id="SDK31793.1"/>
    </source>
</evidence>
<keyword evidence="1" id="KW-1133">Transmembrane helix</keyword>
<gene>
    <name evidence="2" type="ORF">SAMN04487954_114115</name>
</gene>
<protein>
    <submittedName>
        <fullName evidence="2">Uncharacterized protein</fullName>
    </submittedName>
</protein>
<organism evidence="2 3">
    <name type="scientific">Billgrantia gudaonensis</name>
    <dbReference type="NCBI Taxonomy" id="376427"/>
    <lineage>
        <taxon>Bacteria</taxon>
        <taxon>Pseudomonadati</taxon>
        <taxon>Pseudomonadota</taxon>
        <taxon>Gammaproteobacteria</taxon>
        <taxon>Oceanospirillales</taxon>
        <taxon>Halomonadaceae</taxon>
        <taxon>Billgrantia</taxon>
    </lineage>
</organism>
<proteinExistence type="predicted"/>
<feature type="transmembrane region" description="Helical" evidence="1">
    <location>
        <begin position="124"/>
        <end position="142"/>
    </location>
</feature>
<dbReference type="STRING" id="376427.SAMN04487954_114115"/>
<feature type="transmembrane region" description="Helical" evidence="1">
    <location>
        <begin position="42"/>
        <end position="63"/>
    </location>
</feature>
<evidence type="ECO:0000256" key="1">
    <source>
        <dbReference type="SAM" id="Phobius"/>
    </source>
</evidence>
<dbReference type="Proteomes" id="UP000198525">
    <property type="component" value="Unassembled WGS sequence"/>
</dbReference>
<feature type="transmembrane region" description="Helical" evidence="1">
    <location>
        <begin position="93"/>
        <end position="112"/>
    </location>
</feature>
<keyword evidence="3" id="KW-1185">Reference proteome</keyword>